<accession>A0A315ZT95</accession>
<comment type="function">
    <text evidence="3">Required for formate dehydrogenase (FDH) activity. Acts as a sulfur carrier protein that transfers sulfur from IscS to the molybdenum cofactor prior to its insertion into FDH.</text>
</comment>
<feature type="region of interest" description="Disordered" evidence="4">
    <location>
        <begin position="1"/>
        <end position="28"/>
    </location>
</feature>
<dbReference type="InterPro" id="IPR003786">
    <property type="entry name" value="FdhD"/>
</dbReference>
<dbReference type="SUPFAM" id="SSF53927">
    <property type="entry name" value="Cytidine deaminase-like"/>
    <property type="match status" value="1"/>
</dbReference>
<evidence type="ECO:0000256" key="4">
    <source>
        <dbReference type="SAM" id="MobiDB-lite"/>
    </source>
</evidence>
<dbReference type="NCBIfam" id="NF001943">
    <property type="entry name" value="PRK00724.1-2"/>
    <property type="match status" value="1"/>
</dbReference>
<reference evidence="5 6" key="1">
    <citation type="submission" date="2018-03" db="EMBL/GenBank/DDBJ databases">
        <title>Genomic Encyclopedia of Archaeal and Bacterial Type Strains, Phase II (KMG-II): from individual species to whole genera.</title>
        <authorList>
            <person name="Goeker M."/>
        </authorList>
    </citation>
    <scope>NUCLEOTIDE SEQUENCE [LARGE SCALE GENOMIC DNA]</scope>
    <source>
        <strain evidence="5 6">DSM 44889</strain>
    </source>
</reference>
<keyword evidence="2 3" id="KW-0501">Molybdenum cofactor biosynthesis</keyword>
<keyword evidence="1 3" id="KW-0963">Cytoplasm</keyword>
<dbReference type="HAMAP" id="MF_00187">
    <property type="entry name" value="FdhD"/>
    <property type="match status" value="1"/>
</dbReference>
<dbReference type="PANTHER" id="PTHR30592">
    <property type="entry name" value="FORMATE DEHYDROGENASE"/>
    <property type="match status" value="1"/>
</dbReference>
<sequence length="316" mass="32987">MARSSPRKPVLRVDAELGTTSRRPDSLAAEEPLEVRVRALSSGDAAAAEPVVVTMRTPGDDVELALGFLLTEGLLADPDDVAAAVHCGDPDPADEHGLSSLNVIELTLRPGVPAPDLEGRRTFGMTSACGVCGSASIDAVARRSRFDLREDAAQVAPELLLELPGRLREAQRVFARTGGLHAAGLFSTDGELLAVAEDVGRHNAVDKVLGRAAREHLAGGWPLRGTVLQVSGRASFELVQKAWCAGVPVLSAVSAPSSLAVELAGRAGMGLAGFVRPPRFNVYAGEERVLPLRSASRASLTGMVTETNRTAPASLA</sequence>
<comment type="caution">
    <text evidence="5">The sequence shown here is derived from an EMBL/GenBank/DDBJ whole genome shotgun (WGS) entry which is preliminary data.</text>
</comment>
<comment type="subcellular location">
    <subcellularLocation>
        <location evidence="3">Cytoplasm</location>
    </subcellularLocation>
</comment>
<dbReference type="PIRSF" id="PIRSF015626">
    <property type="entry name" value="FdhD"/>
    <property type="match status" value="1"/>
</dbReference>
<dbReference type="GO" id="GO:0006777">
    <property type="term" value="P:Mo-molybdopterin cofactor biosynthetic process"/>
    <property type="evidence" value="ECO:0007669"/>
    <property type="project" value="UniProtKB-UniRule"/>
</dbReference>
<dbReference type="InterPro" id="IPR016193">
    <property type="entry name" value="Cytidine_deaminase-like"/>
</dbReference>
<evidence type="ECO:0000313" key="5">
    <source>
        <dbReference type="EMBL" id="PWJ48140.1"/>
    </source>
</evidence>
<dbReference type="Gene3D" id="3.40.140.10">
    <property type="entry name" value="Cytidine Deaminase, domain 2"/>
    <property type="match status" value="1"/>
</dbReference>
<dbReference type="PANTHER" id="PTHR30592:SF1">
    <property type="entry name" value="SULFUR CARRIER PROTEIN FDHD"/>
    <property type="match status" value="1"/>
</dbReference>
<dbReference type="GO" id="GO:0005737">
    <property type="term" value="C:cytoplasm"/>
    <property type="evidence" value="ECO:0007669"/>
    <property type="project" value="UniProtKB-SubCell"/>
</dbReference>
<dbReference type="Gene3D" id="3.10.20.10">
    <property type="match status" value="1"/>
</dbReference>
<dbReference type="GO" id="GO:0097163">
    <property type="term" value="F:sulfur carrier activity"/>
    <property type="evidence" value="ECO:0007669"/>
    <property type="project" value="UniProtKB-UniRule"/>
</dbReference>
<evidence type="ECO:0000256" key="1">
    <source>
        <dbReference type="ARBA" id="ARBA00022490"/>
    </source>
</evidence>
<evidence type="ECO:0000313" key="6">
    <source>
        <dbReference type="Proteomes" id="UP000245469"/>
    </source>
</evidence>
<dbReference type="OrthoDB" id="3197277at2"/>
<dbReference type="Proteomes" id="UP000245469">
    <property type="component" value="Unassembled WGS sequence"/>
</dbReference>
<dbReference type="EMBL" id="QGDQ01000032">
    <property type="protein sequence ID" value="PWJ48140.1"/>
    <property type="molecule type" value="Genomic_DNA"/>
</dbReference>
<name>A0A315ZT95_9ACTN</name>
<comment type="similarity">
    <text evidence="3">Belongs to the FdhD family.</text>
</comment>
<feature type="active site" description="Cysteine persulfide intermediate" evidence="3">
    <location>
        <position position="129"/>
    </location>
</feature>
<dbReference type="AlphaFoldDB" id="A0A315ZT95"/>
<organism evidence="5 6">
    <name type="scientific">Quadrisphaera granulorum</name>
    <dbReference type="NCBI Taxonomy" id="317664"/>
    <lineage>
        <taxon>Bacteria</taxon>
        <taxon>Bacillati</taxon>
        <taxon>Actinomycetota</taxon>
        <taxon>Actinomycetes</taxon>
        <taxon>Kineosporiales</taxon>
        <taxon>Kineosporiaceae</taxon>
        <taxon>Quadrisphaera</taxon>
    </lineage>
</organism>
<protein>
    <recommendedName>
        <fullName evidence="3">Sulfur carrier protein FdhD</fullName>
    </recommendedName>
</protein>
<evidence type="ECO:0000256" key="2">
    <source>
        <dbReference type="ARBA" id="ARBA00023150"/>
    </source>
</evidence>
<gene>
    <name evidence="3" type="primary">fdhD</name>
    <name evidence="5" type="ORF">BXY45_13218</name>
</gene>
<feature type="binding site" evidence="3">
    <location>
        <begin position="274"/>
        <end position="279"/>
    </location>
    <ligand>
        <name>Mo-bis(molybdopterin guanine dinucleotide)</name>
        <dbReference type="ChEBI" id="CHEBI:60539"/>
    </ligand>
</feature>
<dbReference type="Pfam" id="PF02634">
    <property type="entry name" value="FdhD-NarQ"/>
    <property type="match status" value="1"/>
</dbReference>
<proteinExistence type="inferred from homology"/>
<dbReference type="GO" id="GO:0016783">
    <property type="term" value="F:sulfurtransferase activity"/>
    <property type="evidence" value="ECO:0007669"/>
    <property type="project" value="InterPro"/>
</dbReference>
<dbReference type="RefSeq" id="WP_109776132.1">
    <property type="nucleotide sequence ID" value="NZ_QGDQ01000032.1"/>
</dbReference>
<feature type="compositionally biased region" description="Basic residues" evidence="4">
    <location>
        <begin position="1"/>
        <end position="10"/>
    </location>
</feature>
<evidence type="ECO:0000256" key="3">
    <source>
        <dbReference type="HAMAP-Rule" id="MF_00187"/>
    </source>
</evidence>
<keyword evidence="6" id="KW-1185">Reference proteome</keyword>